<dbReference type="InterPro" id="IPR013249">
    <property type="entry name" value="RNA_pol_sigma70_r4_t2"/>
</dbReference>
<dbReference type="EMBL" id="BMKI01000018">
    <property type="protein sequence ID" value="GGD04525.1"/>
    <property type="molecule type" value="Genomic_DNA"/>
</dbReference>
<dbReference type="Gene3D" id="1.10.10.10">
    <property type="entry name" value="Winged helix-like DNA-binding domain superfamily/Winged helix DNA-binding domain"/>
    <property type="match status" value="1"/>
</dbReference>
<evidence type="ECO:0000259" key="5">
    <source>
        <dbReference type="Pfam" id="PF04542"/>
    </source>
</evidence>
<dbReference type="SUPFAM" id="SSF88659">
    <property type="entry name" value="Sigma3 and sigma4 domains of RNA polymerase sigma factors"/>
    <property type="match status" value="1"/>
</dbReference>
<dbReference type="NCBIfam" id="TIGR02937">
    <property type="entry name" value="sigma70-ECF"/>
    <property type="match status" value="1"/>
</dbReference>
<dbReference type="Gene3D" id="1.10.1740.10">
    <property type="match status" value="1"/>
</dbReference>
<evidence type="ECO:0000259" key="6">
    <source>
        <dbReference type="Pfam" id="PF08281"/>
    </source>
</evidence>
<accession>A0ABQ1PV17</accession>
<dbReference type="SUPFAM" id="SSF88946">
    <property type="entry name" value="Sigma2 domain of RNA polymerase sigma factors"/>
    <property type="match status" value="1"/>
</dbReference>
<feature type="domain" description="RNA polymerase sigma-70 region 2" evidence="5">
    <location>
        <begin position="26"/>
        <end position="90"/>
    </location>
</feature>
<reference evidence="8" key="1">
    <citation type="journal article" date="2019" name="Int. J. Syst. Evol. Microbiol.">
        <title>The Global Catalogue of Microorganisms (GCM) 10K type strain sequencing project: providing services to taxonomists for standard genome sequencing and annotation.</title>
        <authorList>
            <consortium name="The Broad Institute Genomics Platform"/>
            <consortium name="The Broad Institute Genome Sequencing Center for Infectious Disease"/>
            <person name="Wu L."/>
            <person name="Ma J."/>
        </authorList>
    </citation>
    <scope>NUCLEOTIDE SEQUENCE [LARGE SCALE GENOMIC DNA]</scope>
    <source>
        <strain evidence="8">CGMCC 1.15942</strain>
    </source>
</reference>
<keyword evidence="4" id="KW-0804">Transcription</keyword>
<dbReference type="InterPro" id="IPR013325">
    <property type="entry name" value="RNA_pol_sigma_r2"/>
</dbReference>
<comment type="similarity">
    <text evidence="1">Belongs to the sigma-70 factor family. ECF subfamily.</text>
</comment>
<evidence type="ECO:0000313" key="8">
    <source>
        <dbReference type="Proteomes" id="UP000630615"/>
    </source>
</evidence>
<keyword evidence="3" id="KW-0731">Sigma factor</keyword>
<protein>
    <submittedName>
        <fullName evidence="7">RNA polymerase sigma factor</fullName>
    </submittedName>
</protein>
<name>A0ABQ1PV17_9ENTE</name>
<dbReference type="Proteomes" id="UP000630615">
    <property type="component" value="Unassembled WGS sequence"/>
</dbReference>
<dbReference type="Pfam" id="PF04542">
    <property type="entry name" value="Sigma70_r2"/>
    <property type="match status" value="1"/>
</dbReference>
<proteinExistence type="inferred from homology"/>
<comment type="caution">
    <text evidence="7">The sequence shown here is derived from an EMBL/GenBank/DDBJ whole genome shotgun (WGS) entry which is preliminary data.</text>
</comment>
<feature type="domain" description="RNA polymerase sigma factor 70 region 4 type 2" evidence="6">
    <location>
        <begin position="112"/>
        <end position="162"/>
    </location>
</feature>
<dbReference type="InterPro" id="IPR036388">
    <property type="entry name" value="WH-like_DNA-bd_sf"/>
</dbReference>
<evidence type="ECO:0000256" key="1">
    <source>
        <dbReference type="ARBA" id="ARBA00010641"/>
    </source>
</evidence>
<dbReference type="InterPro" id="IPR007627">
    <property type="entry name" value="RNA_pol_sigma70_r2"/>
</dbReference>
<dbReference type="RefSeq" id="WP_088271922.1">
    <property type="nucleotide sequence ID" value="NZ_CP021876.1"/>
</dbReference>
<evidence type="ECO:0000256" key="2">
    <source>
        <dbReference type="ARBA" id="ARBA00023015"/>
    </source>
</evidence>
<dbReference type="InterPro" id="IPR014284">
    <property type="entry name" value="RNA_pol_sigma-70_dom"/>
</dbReference>
<keyword evidence="8" id="KW-1185">Reference proteome</keyword>
<dbReference type="InterPro" id="IPR039425">
    <property type="entry name" value="RNA_pol_sigma-70-like"/>
</dbReference>
<keyword evidence="2" id="KW-0805">Transcription regulation</keyword>
<dbReference type="CDD" id="cd06171">
    <property type="entry name" value="Sigma70_r4"/>
    <property type="match status" value="1"/>
</dbReference>
<sequence length="172" mass="20108">MQKNVDVHLVRKAKKGNSQAFIELCTAYQDILYNSAYKILWNDEDVADCMQETEIRAWTKITKLKNEEAFNSWIFQIMTNSAKDILKRKTADAESEERYIADKVERHNTFDVEQELNGLEEIYRIPLILYYYAGFSIKEISEQLKISVNTVKTRLARGKMKLKILLEESNDG</sequence>
<dbReference type="Pfam" id="PF08281">
    <property type="entry name" value="Sigma70_r4_2"/>
    <property type="match status" value="1"/>
</dbReference>
<gene>
    <name evidence="7" type="primary">csfT</name>
    <name evidence="7" type="ORF">GCM10011573_37550</name>
</gene>
<dbReference type="PANTHER" id="PTHR43133:SF51">
    <property type="entry name" value="RNA POLYMERASE SIGMA FACTOR"/>
    <property type="match status" value="1"/>
</dbReference>
<evidence type="ECO:0000313" key="7">
    <source>
        <dbReference type="EMBL" id="GGD04525.1"/>
    </source>
</evidence>
<dbReference type="InterPro" id="IPR013324">
    <property type="entry name" value="RNA_pol_sigma_r3/r4-like"/>
</dbReference>
<dbReference type="PANTHER" id="PTHR43133">
    <property type="entry name" value="RNA POLYMERASE ECF-TYPE SIGMA FACTO"/>
    <property type="match status" value="1"/>
</dbReference>
<organism evidence="7 8">
    <name type="scientific">Enterococcus wangshanyuanii</name>
    <dbReference type="NCBI Taxonomy" id="2005703"/>
    <lineage>
        <taxon>Bacteria</taxon>
        <taxon>Bacillati</taxon>
        <taxon>Bacillota</taxon>
        <taxon>Bacilli</taxon>
        <taxon>Lactobacillales</taxon>
        <taxon>Enterococcaceae</taxon>
        <taxon>Enterococcus</taxon>
    </lineage>
</organism>
<evidence type="ECO:0000256" key="3">
    <source>
        <dbReference type="ARBA" id="ARBA00023082"/>
    </source>
</evidence>
<evidence type="ECO:0000256" key="4">
    <source>
        <dbReference type="ARBA" id="ARBA00023163"/>
    </source>
</evidence>